<reference evidence="1" key="1">
    <citation type="submission" date="2019-12" db="EMBL/GenBank/DDBJ databases">
        <title>Genome sequencing and annotation of Brassica cretica.</title>
        <authorList>
            <person name="Studholme D.J."/>
            <person name="Sarris P.F."/>
        </authorList>
    </citation>
    <scope>NUCLEOTIDE SEQUENCE</scope>
    <source>
        <strain evidence="1">PFS-001/15</strain>
        <tissue evidence="1">Leaf</tissue>
    </source>
</reference>
<comment type="caution">
    <text evidence="1">The sequence shown here is derived from an EMBL/GenBank/DDBJ whole genome shotgun (WGS) entry which is preliminary data.</text>
</comment>
<proteinExistence type="predicted"/>
<sequence length="154" mass="16926">MRGGTSCSTWLAACPGHMHEATTPPRCQAARLELMQGATGAHTCRSTCFSCMRGDTSFLVDPPRAYTCQAACTASMQGDSSSFWRHSACYMVVVVVLAPFRTFVGRYGGQHVRYGRGDRMGRYGRSDQHDPMGKMVGMDGMIRWDDMGSMFSTI</sequence>
<dbReference type="Proteomes" id="UP000712281">
    <property type="component" value="Unassembled WGS sequence"/>
</dbReference>
<evidence type="ECO:0000313" key="1">
    <source>
        <dbReference type="EMBL" id="KAF2540136.1"/>
    </source>
</evidence>
<dbReference type="EMBL" id="QGKW02002005">
    <property type="protein sequence ID" value="KAF2540136.1"/>
    <property type="molecule type" value="Genomic_DNA"/>
</dbReference>
<evidence type="ECO:0000313" key="2">
    <source>
        <dbReference type="Proteomes" id="UP000712281"/>
    </source>
</evidence>
<name>A0A8S9G6J4_BRACR</name>
<dbReference type="AlphaFoldDB" id="A0A8S9G6J4"/>
<protein>
    <submittedName>
        <fullName evidence="1">Uncharacterized protein</fullName>
    </submittedName>
</protein>
<accession>A0A8S9G6J4</accession>
<gene>
    <name evidence="1" type="ORF">F2Q68_00031253</name>
</gene>
<organism evidence="1 2">
    <name type="scientific">Brassica cretica</name>
    <name type="common">Mustard</name>
    <dbReference type="NCBI Taxonomy" id="69181"/>
    <lineage>
        <taxon>Eukaryota</taxon>
        <taxon>Viridiplantae</taxon>
        <taxon>Streptophyta</taxon>
        <taxon>Embryophyta</taxon>
        <taxon>Tracheophyta</taxon>
        <taxon>Spermatophyta</taxon>
        <taxon>Magnoliopsida</taxon>
        <taxon>eudicotyledons</taxon>
        <taxon>Gunneridae</taxon>
        <taxon>Pentapetalae</taxon>
        <taxon>rosids</taxon>
        <taxon>malvids</taxon>
        <taxon>Brassicales</taxon>
        <taxon>Brassicaceae</taxon>
        <taxon>Brassiceae</taxon>
        <taxon>Brassica</taxon>
    </lineage>
</organism>